<organism evidence="7 8">
    <name type="scientific">Sarcoptes scabiei</name>
    <name type="common">Itch mite</name>
    <name type="synonym">Acarus scabiei</name>
    <dbReference type="NCBI Taxonomy" id="52283"/>
    <lineage>
        <taxon>Eukaryota</taxon>
        <taxon>Metazoa</taxon>
        <taxon>Ecdysozoa</taxon>
        <taxon>Arthropoda</taxon>
        <taxon>Chelicerata</taxon>
        <taxon>Arachnida</taxon>
        <taxon>Acari</taxon>
        <taxon>Acariformes</taxon>
        <taxon>Sarcoptiformes</taxon>
        <taxon>Astigmata</taxon>
        <taxon>Psoroptidia</taxon>
        <taxon>Sarcoptoidea</taxon>
        <taxon>Sarcoptidae</taxon>
        <taxon>Sarcoptinae</taxon>
        <taxon>Sarcoptes</taxon>
    </lineage>
</organism>
<accession>A0A132AB09</accession>
<dbReference type="PANTHER" id="PTHR13140:SF498">
    <property type="entry name" value="DACHS, ISOFORM E"/>
    <property type="match status" value="1"/>
</dbReference>
<comment type="caution">
    <text evidence="6">Lacks conserved residue(s) required for the propagation of feature annotation.</text>
</comment>
<dbReference type="InterPro" id="IPR001609">
    <property type="entry name" value="Myosin_head_motor_dom-like"/>
</dbReference>
<dbReference type="Gene3D" id="1.20.120.720">
    <property type="entry name" value="Myosin VI head, motor domain, U50 subdomain"/>
    <property type="match status" value="1"/>
</dbReference>
<evidence type="ECO:0000256" key="4">
    <source>
        <dbReference type="ARBA" id="ARBA00023175"/>
    </source>
</evidence>
<dbReference type="PROSITE" id="PS50096">
    <property type="entry name" value="IQ"/>
    <property type="match status" value="1"/>
</dbReference>
<reference evidence="7 8" key="1">
    <citation type="journal article" date="2015" name="Parasit. Vectors">
        <title>Draft genome of the scabies mite.</title>
        <authorList>
            <person name="Rider S.D.Jr."/>
            <person name="Morgan M.S."/>
            <person name="Arlian L.G."/>
        </authorList>
    </citation>
    <scope>NUCLEOTIDE SEQUENCE [LARGE SCALE GENOMIC DNA]</scope>
    <source>
        <strain evidence="7">Arlian Lab</strain>
    </source>
</reference>
<dbReference type="GO" id="GO:0003774">
    <property type="term" value="F:cytoskeletal motor activity"/>
    <property type="evidence" value="ECO:0007669"/>
    <property type="project" value="UniProtKB-UniRule"/>
</dbReference>
<dbReference type="SMART" id="SM00242">
    <property type="entry name" value="MYSc"/>
    <property type="match status" value="1"/>
</dbReference>
<keyword evidence="1 6" id="KW-0547">Nucleotide-binding</keyword>
<dbReference type="GO" id="GO:0005524">
    <property type="term" value="F:ATP binding"/>
    <property type="evidence" value="ECO:0007669"/>
    <property type="project" value="UniProtKB-UniRule"/>
</dbReference>
<evidence type="ECO:0000256" key="3">
    <source>
        <dbReference type="ARBA" id="ARBA00023123"/>
    </source>
</evidence>
<evidence type="ECO:0000313" key="8">
    <source>
        <dbReference type="Proteomes" id="UP000616769"/>
    </source>
</evidence>
<feature type="binding site" evidence="6">
    <location>
        <begin position="148"/>
        <end position="155"/>
    </location>
    <ligand>
        <name>ATP</name>
        <dbReference type="ChEBI" id="CHEBI:30616"/>
    </ligand>
</feature>
<dbReference type="Gene3D" id="1.20.5.4820">
    <property type="match status" value="1"/>
</dbReference>
<keyword evidence="3 6" id="KW-0518">Myosin</keyword>
<dbReference type="PRINTS" id="PR00193">
    <property type="entry name" value="MYOSINHEAVY"/>
</dbReference>
<evidence type="ECO:0000256" key="5">
    <source>
        <dbReference type="ARBA" id="ARBA00023203"/>
    </source>
</evidence>
<comment type="caution">
    <text evidence="7">The sequence shown here is derived from an EMBL/GenBank/DDBJ whole genome shotgun (WGS) entry which is preliminary data.</text>
</comment>
<dbReference type="InterPro" id="IPR027417">
    <property type="entry name" value="P-loop_NTPase"/>
</dbReference>
<dbReference type="PROSITE" id="PS51456">
    <property type="entry name" value="MYOSIN_MOTOR"/>
    <property type="match status" value="1"/>
</dbReference>
<dbReference type="EMBL" id="JXLN01012231">
    <property type="protein sequence ID" value="KPM08181.1"/>
    <property type="molecule type" value="Genomic_DNA"/>
</dbReference>
<name>A0A132AB09_SARSC</name>
<dbReference type="GO" id="GO:0007015">
    <property type="term" value="P:actin filament organization"/>
    <property type="evidence" value="ECO:0007669"/>
    <property type="project" value="TreeGrafter"/>
</dbReference>
<dbReference type="Pfam" id="PF00063">
    <property type="entry name" value="Myosin_head"/>
    <property type="match status" value="2"/>
</dbReference>
<protein>
    <submittedName>
        <fullName evidence="7">Myosin X-like protein</fullName>
    </submittedName>
</protein>
<dbReference type="AlphaFoldDB" id="A0A132AB09"/>
<evidence type="ECO:0000256" key="6">
    <source>
        <dbReference type="PROSITE-ProRule" id="PRU00782"/>
    </source>
</evidence>
<proteinExistence type="inferred from homology"/>
<dbReference type="GO" id="GO:0051015">
    <property type="term" value="F:actin filament binding"/>
    <property type="evidence" value="ECO:0007669"/>
    <property type="project" value="TreeGrafter"/>
</dbReference>
<gene>
    <name evidence="7" type="ORF">QR98_0066950</name>
</gene>
<dbReference type="GO" id="GO:0016459">
    <property type="term" value="C:myosin complex"/>
    <property type="evidence" value="ECO:0007669"/>
    <property type="project" value="UniProtKB-KW"/>
</dbReference>
<keyword evidence="2 6" id="KW-0067">ATP-binding</keyword>
<sequence>MFNGSFIFKLDKYWQNESLNQERQKITANYCNDNDNCGDFGSTKFHTDQRVQPYLNYDNTNNDLIHLEAPITEDSLIKALHLRHSNYEYFTNVGPVLIALNPLNELQNPLTLDSVHHHDGIFPLYQVVAEAVKQQTETGYPQAIILSGIRGSGKTYSSMIILRQLFNLVGGGPQTDAFKHLSAAFTLLRSLGTAKTIENCESSRIGTFIEIQMTDKAIYRTKIHCYFLDQSRVVNTPINERNFHIFYQMLFGLTFNEKRKLYLENYSIYDFEYLNKSEEHFDHESQSQYINRFEAWQSSLSILGIPFMDVARIFAAILLLGNVKLENQLETDFNEFKNLDDLTEACLFKNEIHAVASLLGVSSALLLRGLTIRTTCSSNGQTIKSKRDFDSFQSTRDSLAKALYIRTVSTIIRRANSSKRQSSGCATLSSESNENLSQNQFETDSHNAPPSSIGSARGKSYRTIAVLNNAVKYSMEGFIGILDIFGLIDHESFENGNAESLIQRQSSIHNCNDRYIELSKNVIYQNLIPNTKKLRKSFGIKHFYGDVIYDASDFIESNSDLLADDIVSVFHKSQCSFGFVTHLFGSELRLLKQRGSVPSGMKFRTIPSSYSDSNKSRSSTTFTQDFHNRLDNLLRTLVHARPHFVRCIKDLILFTLEFLKINDKEQQGYFDKFSVMKQIRALQVLETVNLMAEGLPHRMRFKTFIARYRILVQSNQLSKTDELTIENCKLILKVFSETREETNLNAAALTSWNIGRKHVFLSERARQELEVSRNNRRNYAAIMIQSLWRGHRIRKQWPYIYQMKILTKNSSILGKSDINARPRPQPIISTPPSFGSYYQIKKSSTAAIQCDYNLVRETCSLLGIDSNVAPLLPSNRSYTIFANNKYHFPQVRTLKMDYIDPMNNLKIQKGKKLIALGFSEYQRGSFNVEYKELNFDIPQQYLDRSPSTMM</sequence>
<dbReference type="Proteomes" id="UP000616769">
    <property type="component" value="Unassembled WGS sequence"/>
</dbReference>
<dbReference type="Gene3D" id="3.40.850.10">
    <property type="entry name" value="Kinesin motor domain"/>
    <property type="match status" value="1"/>
</dbReference>
<dbReference type="OrthoDB" id="6108017at2759"/>
<comment type="similarity">
    <text evidence="6">Belongs to the TRAFAC class myosin-kinesin ATPase superfamily. Myosin family.</text>
</comment>
<dbReference type="Gene3D" id="1.20.58.530">
    <property type="match status" value="1"/>
</dbReference>
<dbReference type="CDD" id="cd23767">
    <property type="entry name" value="IQCD"/>
    <property type="match status" value="1"/>
</dbReference>
<dbReference type="PANTHER" id="PTHR13140">
    <property type="entry name" value="MYOSIN"/>
    <property type="match status" value="1"/>
</dbReference>
<evidence type="ECO:0000313" key="7">
    <source>
        <dbReference type="EMBL" id="KPM08181.1"/>
    </source>
</evidence>
<keyword evidence="5 6" id="KW-0009">Actin-binding</keyword>
<evidence type="ECO:0000256" key="2">
    <source>
        <dbReference type="ARBA" id="ARBA00022840"/>
    </source>
</evidence>
<dbReference type="GO" id="GO:0005737">
    <property type="term" value="C:cytoplasm"/>
    <property type="evidence" value="ECO:0007669"/>
    <property type="project" value="TreeGrafter"/>
</dbReference>
<dbReference type="SUPFAM" id="SSF52540">
    <property type="entry name" value="P-loop containing nucleoside triphosphate hydrolases"/>
    <property type="match status" value="1"/>
</dbReference>
<dbReference type="GO" id="GO:0016020">
    <property type="term" value="C:membrane"/>
    <property type="evidence" value="ECO:0007669"/>
    <property type="project" value="TreeGrafter"/>
</dbReference>
<dbReference type="InterPro" id="IPR036961">
    <property type="entry name" value="Kinesin_motor_dom_sf"/>
</dbReference>
<dbReference type="VEuPathDB" id="VectorBase:SSCA000465"/>
<keyword evidence="4 6" id="KW-0505">Motor protein</keyword>
<evidence type="ECO:0000256" key="1">
    <source>
        <dbReference type="ARBA" id="ARBA00022741"/>
    </source>
</evidence>